<dbReference type="PANTHER" id="PTHR44688:SF16">
    <property type="entry name" value="DNA-BINDING TRANSCRIPTIONAL ACTIVATOR DEVR_DOSR"/>
    <property type="match status" value="1"/>
</dbReference>
<dbReference type="AlphaFoldDB" id="A0A5N7JYE7"/>
<evidence type="ECO:0000256" key="2">
    <source>
        <dbReference type="ARBA" id="ARBA00023125"/>
    </source>
</evidence>
<keyword evidence="1" id="KW-0805">Transcription regulation</keyword>
<keyword evidence="2" id="KW-0238">DNA-binding</keyword>
<dbReference type="SUPFAM" id="SSF75516">
    <property type="entry name" value="Pheromone-binding domain of LuxR-like quorum-sensing transcription factors"/>
    <property type="match status" value="1"/>
</dbReference>
<organism evidence="5 6">
    <name type="scientific">Pseudomonas kitaguniensis</name>
    <dbReference type="NCBI Taxonomy" id="2607908"/>
    <lineage>
        <taxon>Bacteria</taxon>
        <taxon>Pseudomonadati</taxon>
        <taxon>Pseudomonadota</taxon>
        <taxon>Gammaproteobacteria</taxon>
        <taxon>Pseudomonadales</taxon>
        <taxon>Pseudomonadaceae</taxon>
        <taxon>Pseudomonas</taxon>
    </lineage>
</organism>
<evidence type="ECO:0000256" key="1">
    <source>
        <dbReference type="ARBA" id="ARBA00023015"/>
    </source>
</evidence>
<sequence>MLALEEFNGILQTNSEKQWFEELTHCTQRLGYTDFLFGLKKTANAPLESAIIYSNYDETWRKKYDESGYAFIDPVVEHSFTKVFPIVWREDIYQTVQQKDFFEEASAHGLRSGITLPLHGPGGEIGTFSLSLDNIQSTPQTIRHISDTLPQLMLIKELALGSYLPYLHTPNPLIKTTSELYPLSKKAIEILKWCAIGKTSWEIARICVCTEANINFHLNKARHILGVNSRKAAVVKAYSLGIIDI</sequence>
<dbReference type="EMBL" id="VUBA01000131">
    <property type="protein sequence ID" value="MPQ86153.1"/>
    <property type="molecule type" value="Genomic_DNA"/>
</dbReference>
<comment type="caution">
    <text evidence="5">The sequence shown here is derived from an EMBL/GenBank/DDBJ whole genome shotgun (WGS) entry which is preliminary data.</text>
</comment>
<keyword evidence="3" id="KW-0804">Transcription</keyword>
<dbReference type="InterPro" id="IPR036693">
    <property type="entry name" value="TF_LuxR_autoind-bd_dom_sf"/>
</dbReference>
<dbReference type="InterPro" id="IPR016032">
    <property type="entry name" value="Sig_transdc_resp-reg_C-effctor"/>
</dbReference>
<dbReference type="RefSeq" id="WP_058414105.1">
    <property type="nucleotide sequence ID" value="NZ_JBLZPT010000003.1"/>
</dbReference>
<name>A0A5N7JYE7_9PSED</name>
<dbReference type="PROSITE" id="PS50043">
    <property type="entry name" value="HTH_LUXR_2"/>
    <property type="match status" value="1"/>
</dbReference>
<feature type="domain" description="HTH luxR-type" evidence="4">
    <location>
        <begin position="176"/>
        <end position="241"/>
    </location>
</feature>
<evidence type="ECO:0000256" key="3">
    <source>
        <dbReference type="ARBA" id="ARBA00023163"/>
    </source>
</evidence>
<evidence type="ECO:0000259" key="4">
    <source>
        <dbReference type="PROSITE" id="PS50043"/>
    </source>
</evidence>
<dbReference type="SMART" id="SM00421">
    <property type="entry name" value="HTH_LUXR"/>
    <property type="match status" value="1"/>
</dbReference>
<dbReference type="InterPro" id="IPR036388">
    <property type="entry name" value="WH-like_DNA-bd_sf"/>
</dbReference>
<dbReference type="GO" id="GO:0006355">
    <property type="term" value="P:regulation of DNA-templated transcription"/>
    <property type="evidence" value="ECO:0007669"/>
    <property type="project" value="InterPro"/>
</dbReference>
<dbReference type="GO" id="GO:0003677">
    <property type="term" value="F:DNA binding"/>
    <property type="evidence" value="ECO:0007669"/>
    <property type="project" value="UniProtKB-KW"/>
</dbReference>
<dbReference type="InterPro" id="IPR000792">
    <property type="entry name" value="Tscrpt_reg_LuxR_C"/>
</dbReference>
<dbReference type="Pfam" id="PF03472">
    <property type="entry name" value="Autoind_bind"/>
    <property type="match status" value="1"/>
</dbReference>
<dbReference type="Gene3D" id="3.30.450.80">
    <property type="entry name" value="Transcription factor LuxR-like, autoinducer-binding domain"/>
    <property type="match status" value="1"/>
</dbReference>
<gene>
    <name evidence="5" type="ORF">F0170_20455</name>
</gene>
<evidence type="ECO:0000313" key="5">
    <source>
        <dbReference type="EMBL" id="MPQ86153.1"/>
    </source>
</evidence>
<dbReference type="CDD" id="cd06170">
    <property type="entry name" value="LuxR_C_like"/>
    <property type="match status" value="1"/>
</dbReference>
<accession>A0A5N7JYE7</accession>
<proteinExistence type="predicted"/>
<dbReference type="InterPro" id="IPR005143">
    <property type="entry name" value="TF_LuxR_autoind-bd_dom"/>
</dbReference>
<dbReference type="PANTHER" id="PTHR44688">
    <property type="entry name" value="DNA-BINDING TRANSCRIPTIONAL ACTIVATOR DEVR_DOSR"/>
    <property type="match status" value="1"/>
</dbReference>
<dbReference type="Pfam" id="PF00196">
    <property type="entry name" value="GerE"/>
    <property type="match status" value="1"/>
</dbReference>
<evidence type="ECO:0000313" key="6">
    <source>
        <dbReference type="Proteomes" id="UP000325438"/>
    </source>
</evidence>
<dbReference type="Proteomes" id="UP000325438">
    <property type="component" value="Unassembled WGS sequence"/>
</dbReference>
<dbReference type="Gene3D" id="1.10.10.10">
    <property type="entry name" value="Winged helix-like DNA-binding domain superfamily/Winged helix DNA-binding domain"/>
    <property type="match status" value="1"/>
</dbReference>
<dbReference type="SUPFAM" id="SSF46894">
    <property type="entry name" value="C-terminal effector domain of the bipartite response regulators"/>
    <property type="match status" value="1"/>
</dbReference>
<reference evidence="5 6" key="1">
    <citation type="submission" date="2019-09" db="EMBL/GenBank/DDBJ databases">
        <title>The draft genomes of Allium pathogen Pseudomonas sp.</title>
        <authorList>
            <person name="Fujikawa T."/>
            <person name="Sawada H."/>
        </authorList>
    </citation>
    <scope>NUCLEOTIDE SEQUENCE [LARGE SCALE GENOMIC DNA]</scope>
    <source>
        <strain evidence="5 6">MAFF 730085</strain>
    </source>
</reference>
<protein>
    <submittedName>
        <fullName evidence="5">LuxR family transcriptional regulator</fullName>
    </submittedName>
</protein>